<keyword evidence="10 12" id="KW-0012">Acyltransferase</keyword>
<comment type="catalytic activity">
    <reaction evidence="12">
        <text>acetyl-CoA + phosphate = acetyl phosphate + CoA</text>
        <dbReference type="Rhea" id="RHEA:19521"/>
        <dbReference type="ChEBI" id="CHEBI:22191"/>
        <dbReference type="ChEBI" id="CHEBI:43474"/>
        <dbReference type="ChEBI" id="CHEBI:57287"/>
        <dbReference type="ChEBI" id="CHEBI:57288"/>
        <dbReference type="EC" id="2.3.1.8"/>
    </reaction>
</comment>
<dbReference type="InterPro" id="IPR028979">
    <property type="entry name" value="Ser_kin/Pase_Hpr-like_N_sf"/>
</dbReference>
<evidence type="ECO:0000313" key="15">
    <source>
        <dbReference type="EMBL" id="VFP81782.1"/>
    </source>
</evidence>
<evidence type="ECO:0000256" key="4">
    <source>
        <dbReference type="ARBA" id="ARBA00009786"/>
    </source>
</evidence>
<reference evidence="15 16" key="1">
    <citation type="submission" date="2019-02" db="EMBL/GenBank/DDBJ databases">
        <authorList>
            <person name="Manzano-Marin A."/>
            <person name="Manzano-Marin A."/>
        </authorList>
    </citation>
    <scope>NUCLEOTIDE SEQUENCE [LARGE SCALE GENOMIC DNA]</scope>
    <source>
        <strain evidence="15 16">ErCicurvipes</strain>
    </source>
</reference>
<evidence type="ECO:0000256" key="12">
    <source>
        <dbReference type="PIRNR" id="PIRNR006107"/>
    </source>
</evidence>
<dbReference type="GeneID" id="66304390"/>
<dbReference type="Gene3D" id="3.40.50.10950">
    <property type="match status" value="1"/>
</dbReference>
<protein>
    <recommendedName>
        <fullName evidence="7 12">Phosphate acetyltransferase</fullName>
        <ecNumber evidence="6 12">2.3.1.8</ecNumber>
    </recommendedName>
    <alternativeName>
        <fullName evidence="11 12">Phosphotransacetylase</fullName>
    </alternativeName>
</protein>
<evidence type="ECO:0000256" key="3">
    <source>
        <dbReference type="ARBA" id="ARBA00008756"/>
    </source>
</evidence>
<dbReference type="Pfam" id="PF07085">
    <property type="entry name" value="DRTGG"/>
    <property type="match status" value="1"/>
</dbReference>
<dbReference type="InterPro" id="IPR010766">
    <property type="entry name" value="DRTGG"/>
</dbReference>
<dbReference type="Pfam" id="PF13500">
    <property type="entry name" value="AAA_26"/>
    <property type="match status" value="1"/>
</dbReference>
<dbReference type="PANTHER" id="PTHR43356">
    <property type="entry name" value="PHOSPHATE ACETYLTRANSFERASE"/>
    <property type="match status" value="1"/>
</dbReference>
<comment type="pathway">
    <text evidence="2 12">Metabolic intermediate biosynthesis; acetyl-CoA biosynthesis; acetyl-CoA from acetate: step 2/2.</text>
</comment>
<keyword evidence="8 12" id="KW-0963">Cytoplasm</keyword>
<dbReference type="SUPFAM" id="SSF52540">
    <property type="entry name" value="P-loop containing nucleoside triphosphate hydrolases"/>
    <property type="match status" value="1"/>
</dbReference>
<dbReference type="GO" id="GO:0005737">
    <property type="term" value="C:cytoplasm"/>
    <property type="evidence" value="ECO:0007669"/>
    <property type="project" value="UniProtKB-SubCell"/>
</dbReference>
<evidence type="ECO:0000256" key="8">
    <source>
        <dbReference type="ARBA" id="ARBA00022490"/>
    </source>
</evidence>
<evidence type="ECO:0000256" key="11">
    <source>
        <dbReference type="ARBA" id="ARBA00031108"/>
    </source>
</evidence>
<evidence type="ECO:0000256" key="9">
    <source>
        <dbReference type="ARBA" id="ARBA00022679"/>
    </source>
</evidence>
<dbReference type="OrthoDB" id="9808984at2"/>
<dbReference type="PANTHER" id="PTHR43356:SF3">
    <property type="entry name" value="PHOSPHATE ACETYLTRANSFERASE"/>
    <property type="match status" value="1"/>
</dbReference>
<evidence type="ECO:0000256" key="7">
    <source>
        <dbReference type="ARBA" id="ARBA00021528"/>
    </source>
</evidence>
<evidence type="ECO:0000256" key="10">
    <source>
        <dbReference type="ARBA" id="ARBA00023315"/>
    </source>
</evidence>
<comment type="domain">
    <text evidence="12">The N-terminal region seems to be important for proper quaternary structure. The C-terminal region contains the substrate-binding site.</text>
</comment>
<dbReference type="PIRSF" id="PIRSF006107">
    <property type="entry name" value="PhpActrans_proteobac"/>
    <property type="match status" value="1"/>
</dbReference>
<feature type="domain" description="Phosphate acetyl/butaryl transferase" evidence="13">
    <location>
        <begin position="397"/>
        <end position="712"/>
    </location>
</feature>
<evidence type="ECO:0000256" key="5">
    <source>
        <dbReference type="ARBA" id="ARBA00011643"/>
    </source>
</evidence>
<sequence>MSRPIILVPIDTRMKLIGTILGILNLEKNTDTKLSVFEPFKNLQNEIDPLQKHSFMYSDHSKKTLIPTTIPENHLDSLLKSGQIETFVEEVIILYYQYKKNTHTKKNHIILIPGLQATHNHPYALAINYKIASALDSEIIFVTDVDTYSCHKLQERIAILHSSFSNKKNIKITGIIINKINTQFKYSDHIYTNLTEINQCSSLNHKKNINIKKLCTNGPIPVLGYIPWTLKALAPRALDVCNYLKANIINEGAIACRQITLIKFYSGTLINMLPLFRRKSLLVISSNRLDLLVTCCLAEKNDTEISAILLTGRDNITTSVQKICKGTFQSDLPVFQIKNNNWRNALDLTKLTLEKLSGNIQIMQHMTTYITRHLTTKWISTVKPTEKKNYSISPSKFRDQLDNLARKANKRIILPEGEELRTMKAASISAQRGIATCILLGDPNKIKSIAIKNNIHLNEKIEIINPENIRQLYINRLVELRHTKGMDSIIAKKQLMNNIMLGTMMLESGAVDGLVAGTLHTTADTLRPALQIIKKKVNNLLVSSIFFMLLPEQVLIYGDCAININPNPEQLADIAIQSAQSALTFGIEPRVAMISYSTGLSGSGPDVEKVREATNIAKKKCPHLIIDGPLQYDAAVVHDIAQSKAPNSPVAGQATVLIFPDLNTGNATYKAVQRTACINSIGPILQGMKKPVNDLSRGALINDIVYTIAVTAIQSSIKNETLC</sequence>
<accession>A0A451D7H1</accession>
<comment type="similarity">
    <text evidence="3 12">In the C-terminal section; belongs to the phosphate acetyltransferase and butyryltransferase family.</text>
</comment>
<comment type="similarity">
    <text evidence="4 12">In the N-terminal section; belongs to the CobB/CobQ family.</text>
</comment>
<dbReference type="Gene3D" id="3.40.50.10750">
    <property type="entry name" value="Isocitrate/Isopropylmalate dehydrogenase-like"/>
    <property type="match status" value="1"/>
</dbReference>
<gene>
    <name evidence="15" type="primary">pta</name>
    <name evidence="15" type="ORF">ERCICURV3402_112</name>
</gene>
<dbReference type="Proteomes" id="UP000294441">
    <property type="component" value="Chromosome 1"/>
</dbReference>
<dbReference type="NCBIfam" id="TIGR00651">
    <property type="entry name" value="pta"/>
    <property type="match status" value="1"/>
</dbReference>
<dbReference type="AlphaFoldDB" id="A0A451D7H1"/>
<dbReference type="InterPro" id="IPR042113">
    <property type="entry name" value="P_AcTrfase_dom1"/>
</dbReference>
<dbReference type="FunFam" id="3.40.50.10750:FF:000001">
    <property type="entry name" value="Phosphate acetyltransferase"/>
    <property type="match status" value="1"/>
</dbReference>
<dbReference type="EC" id="2.3.1.8" evidence="6 12"/>
<dbReference type="GO" id="GO:0008959">
    <property type="term" value="F:phosphate acetyltransferase activity"/>
    <property type="evidence" value="ECO:0007669"/>
    <property type="project" value="UniProtKB-EC"/>
</dbReference>
<evidence type="ECO:0000256" key="6">
    <source>
        <dbReference type="ARBA" id="ARBA00012707"/>
    </source>
</evidence>
<evidence type="ECO:0000259" key="13">
    <source>
        <dbReference type="Pfam" id="PF01515"/>
    </source>
</evidence>
<dbReference type="GO" id="GO:0006085">
    <property type="term" value="P:acetyl-CoA biosynthetic process"/>
    <property type="evidence" value="ECO:0007669"/>
    <property type="project" value="UniProtKB-UniPathway"/>
</dbReference>
<evidence type="ECO:0000256" key="2">
    <source>
        <dbReference type="ARBA" id="ARBA00004989"/>
    </source>
</evidence>
<dbReference type="SUPFAM" id="SSF75138">
    <property type="entry name" value="HprK N-terminal domain-like"/>
    <property type="match status" value="1"/>
</dbReference>
<dbReference type="NCBIfam" id="NF007233">
    <property type="entry name" value="PRK09653.1"/>
    <property type="match status" value="1"/>
</dbReference>
<dbReference type="UniPathway" id="UPA00340">
    <property type="reaction ID" value="UER00459"/>
</dbReference>
<dbReference type="Pfam" id="PF01515">
    <property type="entry name" value="PTA_PTB"/>
    <property type="match status" value="1"/>
</dbReference>
<dbReference type="InterPro" id="IPR050500">
    <property type="entry name" value="Phos_Acetyltrans/Butyryltrans"/>
</dbReference>
<dbReference type="InterPro" id="IPR016475">
    <property type="entry name" value="P-Actrans_bac"/>
</dbReference>
<dbReference type="InterPro" id="IPR002505">
    <property type="entry name" value="PTA_PTB"/>
</dbReference>
<dbReference type="NCBIfam" id="NF004167">
    <property type="entry name" value="PRK05632.1"/>
    <property type="match status" value="1"/>
</dbReference>
<evidence type="ECO:0000259" key="14">
    <source>
        <dbReference type="Pfam" id="PF07085"/>
    </source>
</evidence>
<proteinExistence type="inferred from homology"/>
<feature type="domain" description="DRTGG" evidence="14">
    <location>
        <begin position="239"/>
        <end position="345"/>
    </location>
</feature>
<evidence type="ECO:0000313" key="16">
    <source>
        <dbReference type="Proteomes" id="UP000294441"/>
    </source>
</evidence>
<comment type="subunit">
    <text evidence="5">Homohexamer.</text>
</comment>
<dbReference type="EMBL" id="LR217713">
    <property type="protein sequence ID" value="VFP81782.1"/>
    <property type="molecule type" value="Genomic_DNA"/>
</dbReference>
<comment type="function">
    <text evidence="12">Involved in acetate metabolism.</text>
</comment>
<keyword evidence="9 12" id="KW-0808">Transferase</keyword>
<dbReference type="InterPro" id="IPR042112">
    <property type="entry name" value="P_AcTrfase_dom2"/>
</dbReference>
<name>A0A451D7H1_9GAMM</name>
<organism evidence="15 16">
    <name type="scientific">Candidatus Erwinia haradaeae</name>
    <dbReference type="NCBI Taxonomy" id="1922217"/>
    <lineage>
        <taxon>Bacteria</taxon>
        <taxon>Pseudomonadati</taxon>
        <taxon>Pseudomonadota</taxon>
        <taxon>Gammaproteobacteria</taxon>
        <taxon>Enterobacterales</taxon>
        <taxon>Erwiniaceae</taxon>
        <taxon>Erwinia</taxon>
    </lineage>
</organism>
<dbReference type="InterPro" id="IPR004614">
    <property type="entry name" value="P_AcTrfase"/>
</dbReference>
<dbReference type="RefSeq" id="WP_157992435.1">
    <property type="nucleotide sequence ID" value="NZ_LR217713.1"/>
</dbReference>
<dbReference type="InterPro" id="IPR027417">
    <property type="entry name" value="P-loop_NTPase"/>
</dbReference>
<dbReference type="SUPFAM" id="SSF53659">
    <property type="entry name" value="Isocitrate/Isopropylmalate dehydrogenase-like"/>
    <property type="match status" value="1"/>
</dbReference>
<comment type="subcellular location">
    <subcellularLocation>
        <location evidence="1 12">Cytoplasm</location>
    </subcellularLocation>
</comment>
<dbReference type="Gene3D" id="3.40.1390.20">
    <property type="entry name" value="HprK N-terminal domain-like"/>
    <property type="match status" value="1"/>
</dbReference>
<evidence type="ECO:0000256" key="1">
    <source>
        <dbReference type="ARBA" id="ARBA00004496"/>
    </source>
</evidence>